<dbReference type="EMBL" id="CM037160">
    <property type="protein sequence ID" value="KAH7839467.1"/>
    <property type="molecule type" value="Genomic_DNA"/>
</dbReference>
<evidence type="ECO:0000313" key="1">
    <source>
        <dbReference type="EMBL" id="KAH7839467.1"/>
    </source>
</evidence>
<protein>
    <submittedName>
        <fullName evidence="1">Uncharacterized protein</fullName>
    </submittedName>
</protein>
<comment type="caution">
    <text evidence="1">The sequence shown here is derived from an EMBL/GenBank/DDBJ whole genome shotgun (WGS) entry which is preliminary data.</text>
</comment>
<sequence length="186" mass="20683">MEDEQETSYLRHRRKKSSMSLSCCFQGQSRRFDPPDSASSSSPMMSPSTWFRSKGHHELPDMKTKSRNFMSRMGGGGGRHARRHSGDFSYDPLSYALNFDEGPTSSSSATTHFDDFVARLPVSPPRRRPSLSARLRDLELPSPRKPSAAPKVKSIEIPSAAAVTAARGRSTVERPQAVVHEISVEY</sequence>
<organism evidence="1 2">
    <name type="scientific">Vaccinium darrowii</name>
    <dbReference type="NCBI Taxonomy" id="229202"/>
    <lineage>
        <taxon>Eukaryota</taxon>
        <taxon>Viridiplantae</taxon>
        <taxon>Streptophyta</taxon>
        <taxon>Embryophyta</taxon>
        <taxon>Tracheophyta</taxon>
        <taxon>Spermatophyta</taxon>
        <taxon>Magnoliopsida</taxon>
        <taxon>eudicotyledons</taxon>
        <taxon>Gunneridae</taxon>
        <taxon>Pentapetalae</taxon>
        <taxon>asterids</taxon>
        <taxon>Ericales</taxon>
        <taxon>Ericaceae</taxon>
        <taxon>Vaccinioideae</taxon>
        <taxon>Vaccinieae</taxon>
        <taxon>Vaccinium</taxon>
    </lineage>
</organism>
<accession>A0ACB7XFP6</accession>
<evidence type="ECO:0000313" key="2">
    <source>
        <dbReference type="Proteomes" id="UP000828048"/>
    </source>
</evidence>
<gene>
    <name evidence="1" type="ORF">Vadar_004527</name>
</gene>
<name>A0ACB7XFP6_9ERIC</name>
<keyword evidence="2" id="KW-1185">Reference proteome</keyword>
<proteinExistence type="predicted"/>
<reference evidence="1 2" key="1">
    <citation type="journal article" date="2021" name="Hortic Res">
        <title>High-quality reference genome and annotation aids understanding of berry development for evergreen blueberry (Vaccinium darrowii).</title>
        <authorList>
            <person name="Yu J."/>
            <person name="Hulse-Kemp A.M."/>
            <person name="Babiker E."/>
            <person name="Staton M."/>
        </authorList>
    </citation>
    <scope>NUCLEOTIDE SEQUENCE [LARGE SCALE GENOMIC DNA]</scope>
    <source>
        <strain evidence="2">cv. NJ 8807/NJ 8810</strain>
        <tissue evidence="1">Young leaf</tissue>
    </source>
</reference>
<dbReference type="Proteomes" id="UP000828048">
    <property type="component" value="Chromosome 10"/>
</dbReference>